<reference evidence="1" key="1">
    <citation type="submission" date="2022-07" db="EMBL/GenBank/DDBJ databases">
        <title>Multi-strain Analysis of Pseudomonas putida Reveals Metabolic and Genetic Diversity.</title>
        <authorList>
            <person name="Monk J.M."/>
        </authorList>
    </citation>
    <scope>NUCLEOTIDE SEQUENCE</scope>
    <source>
        <strain evidence="1">17514</strain>
        <strain evidence="2">17633</strain>
    </source>
</reference>
<sequence>MSRDTKDTVYCNVQMPMADGYELHRLISELRASGKHPGLESVFNEMQSELEMSIEFVERVLPVTTDSVANLTRNSRNGQ</sequence>
<organism evidence="1 3">
    <name type="scientific">Pseudomonas asiatica</name>
    <dbReference type="NCBI Taxonomy" id="2219225"/>
    <lineage>
        <taxon>Bacteria</taxon>
        <taxon>Pseudomonadati</taxon>
        <taxon>Pseudomonadota</taxon>
        <taxon>Gammaproteobacteria</taxon>
        <taxon>Pseudomonadales</taxon>
        <taxon>Pseudomonadaceae</taxon>
        <taxon>Pseudomonas</taxon>
    </lineage>
</organism>
<dbReference type="RefSeq" id="WP_087534953.1">
    <property type="nucleotide sequence ID" value="NZ_JANIAM010000020.1"/>
</dbReference>
<dbReference type="EMBL" id="JANIAM010000020">
    <property type="protein sequence ID" value="MDD2114441.1"/>
    <property type="molecule type" value="Genomic_DNA"/>
</dbReference>
<dbReference type="Proteomes" id="UP001150728">
    <property type="component" value="Unassembled WGS sequence"/>
</dbReference>
<evidence type="ECO:0000313" key="2">
    <source>
        <dbReference type="EMBL" id="MDD2114441.1"/>
    </source>
</evidence>
<comment type="caution">
    <text evidence="1">The sequence shown here is derived from an EMBL/GenBank/DDBJ whole genome shotgun (WGS) entry which is preliminary data.</text>
</comment>
<proteinExistence type="predicted"/>
<dbReference type="AlphaFoldDB" id="A0A9X4CYG4"/>
<evidence type="ECO:0000313" key="3">
    <source>
        <dbReference type="Proteomes" id="UP001150678"/>
    </source>
</evidence>
<dbReference type="Proteomes" id="UP001150678">
    <property type="component" value="Unassembled WGS sequence"/>
</dbReference>
<gene>
    <name evidence="1" type="ORF">NP533_08655</name>
    <name evidence="2" type="ORF">NP554_21920</name>
</gene>
<accession>A0A9X4CYG4</accession>
<evidence type="ECO:0000313" key="1">
    <source>
        <dbReference type="EMBL" id="MDD2106274.1"/>
    </source>
</evidence>
<dbReference type="EMBL" id="JANIAN010000008">
    <property type="protein sequence ID" value="MDD2106274.1"/>
    <property type="molecule type" value="Genomic_DNA"/>
</dbReference>
<protein>
    <submittedName>
        <fullName evidence="1">Uncharacterized protein</fullName>
    </submittedName>
</protein>
<name>A0A9X4CYG4_9PSED</name>